<dbReference type="InterPro" id="IPR002008">
    <property type="entry name" value="DNA_pol_X_beta-like"/>
</dbReference>
<keyword evidence="10 14" id="KW-0234">DNA repair</keyword>
<dbReference type="Pfam" id="PF14791">
    <property type="entry name" value="DNA_pol_B_thumb"/>
    <property type="match status" value="1"/>
</dbReference>
<accession>A0A167HMH0</accession>
<evidence type="ECO:0000256" key="1">
    <source>
        <dbReference type="ARBA" id="ARBA00004123"/>
    </source>
</evidence>
<dbReference type="PANTHER" id="PTHR11276:SF28">
    <property type="entry name" value="DNA POLYMERASE LAMBDA"/>
    <property type="match status" value="1"/>
</dbReference>
<dbReference type="InterPro" id="IPR018944">
    <property type="entry name" value="DNA_pol_lambd_fingers_domain"/>
</dbReference>
<dbReference type="STRING" id="1330018.A0A167HMH0"/>
<evidence type="ECO:0000256" key="13">
    <source>
        <dbReference type="PIRSR" id="PIRSR622312-50"/>
    </source>
</evidence>
<evidence type="ECO:0000256" key="7">
    <source>
        <dbReference type="ARBA" id="ARBA00022723"/>
    </source>
</evidence>
<feature type="active site" description="Nucleophile; Schiff-base intermediate with DNA; for 5'-dRP lyase activity" evidence="13">
    <location>
        <position position="143"/>
    </location>
</feature>
<dbReference type="SUPFAM" id="SSF81301">
    <property type="entry name" value="Nucleotidyltransferase"/>
    <property type="match status" value="1"/>
</dbReference>
<comment type="subcellular location">
    <subcellularLocation>
        <location evidence="1 14">Nucleus</location>
    </subcellularLocation>
</comment>
<dbReference type="InterPro" id="IPR010996">
    <property type="entry name" value="HHH_MUS81"/>
</dbReference>
<keyword evidence="4 14" id="KW-0808">Transferase</keyword>
<dbReference type="SMART" id="SM00483">
    <property type="entry name" value="POLXc"/>
    <property type="match status" value="1"/>
</dbReference>
<name>A0A167HMH0_CALVF</name>
<evidence type="ECO:0000256" key="5">
    <source>
        <dbReference type="ARBA" id="ARBA00022695"/>
    </source>
</evidence>
<dbReference type="PRINTS" id="PR00870">
    <property type="entry name" value="DNAPOLXBETA"/>
</dbReference>
<evidence type="ECO:0000256" key="10">
    <source>
        <dbReference type="ARBA" id="ARBA00023204"/>
    </source>
</evidence>
<reference evidence="17 18" key="1">
    <citation type="journal article" date="2016" name="Mol. Biol. Evol.">
        <title>Comparative Genomics of Early-Diverging Mushroom-Forming Fungi Provides Insights into the Origins of Lignocellulose Decay Capabilities.</title>
        <authorList>
            <person name="Nagy L.G."/>
            <person name="Riley R."/>
            <person name="Tritt A."/>
            <person name="Adam C."/>
            <person name="Daum C."/>
            <person name="Floudas D."/>
            <person name="Sun H."/>
            <person name="Yadav J.S."/>
            <person name="Pangilinan J."/>
            <person name="Larsson K.H."/>
            <person name="Matsuura K."/>
            <person name="Barry K."/>
            <person name="Labutti K."/>
            <person name="Kuo R."/>
            <person name="Ohm R.A."/>
            <person name="Bhattacharya S.S."/>
            <person name="Shirouzu T."/>
            <person name="Yoshinaga Y."/>
            <person name="Martin F.M."/>
            <person name="Grigoriev I.V."/>
            <person name="Hibbett D.S."/>
        </authorList>
    </citation>
    <scope>NUCLEOTIDE SEQUENCE [LARGE SCALE GENOMIC DNA]</scope>
    <source>
        <strain evidence="17 18">TUFC12733</strain>
    </source>
</reference>
<feature type="region of interest" description="Disordered" evidence="15">
    <location>
        <begin position="36"/>
        <end position="62"/>
    </location>
</feature>
<dbReference type="GO" id="GO:0003677">
    <property type="term" value="F:DNA binding"/>
    <property type="evidence" value="ECO:0007669"/>
    <property type="project" value="UniProtKB-UniRule"/>
</dbReference>
<sequence length="413" mass="46514">MTLVGEGRQPQHGGTETVKDPLVELYDEAAAELEKEQSSLIITDESQDKIPEAPTSQLEKGPAKGFACLAPPQEESTQNPNQYIIDKLKELRSIYESKQGDTDTFKVFNLNKVIGDLSRVKHKITTRAQALKLQGSGAKTADKIMEIIATGELQRIQAEDTEEYRVCKLFAGIYDVGAKRAHQWYGMGLRTLEDVEKHKEEIRLTRNQSIGLKYYNDLQERIPRAEASAIFDKIRETAMTLDGNATVYIMGSYRRGEQTCGDIDLLLTRDPTDGITHAGMLHKLLDRLHEQGILTDDLVIPPDNRALEQKYMGVGRLPPDGKMRRIDILAIPYDQKGAALIYFTGDDLFNRSIRLLARKKGYSLNQRGLYGGVGRDTKGKKLSEGTIIASKTEKEIFDVLGVPWREPHERRRK</sequence>
<evidence type="ECO:0000256" key="6">
    <source>
        <dbReference type="ARBA" id="ARBA00022705"/>
    </source>
</evidence>
<proteinExistence type="inferred from homology"/>
<dbReference type="InterPro" id="IPR028207">
    <property type="entry name" value="DNA_pol_B_palm_palm"/>
</dbReference>
<dbReference type="PRINTS" id="PR00869">
    <property type="entry name" value="DNAPOLX"/>
</dbReference>
<dbReference type="CDD" id="cd00141">
    <property type="entry name" value="NT_POLXc"/>
    <property type="match status" value="1"/>
</dbReference>
<comment type="similarity">
    <text evidence="2 14">Belongs to the DNA polymerase type-X family.</text>
</comment>
<evidence type="ECO:0000256" key="14">
    <source>
        <dbReference type="RuleBase" id="RU366014"/>
    </source>
</evidence>
<keyword evidence="5 14" id="KW-0548">Nucleotidyltransferase</keyword>
<dbReference type="EC" id="2.7.7.7" evidence="14"/>
<dbReference type="InterPro" id="IPR027421">
    <property type="entry name" value="DNA_pol_lamdba_lyase_dom_sf"/>
</dbReference>
<dbReference type="GO" id="GO:0046872">
    <property type="term" value="F:metal ion binding"/>
    <property type="evidence" value="ECO:0007669"/>
    <property type="project" value="UniProtKB-UniRule"/>
</dbReference>
<evidence type="ECO:0000256" key="4">
    <source>
        <dbReference type="ARBA" id="ARBA00022679"/>
    </source>
</evidence>
<keyword evidence="7" id="KW-0479">Metal-binding</keyword>
<evidence type="ECO:0000256" key="15">
    <source>
        <dbReference type="SAM" id="MobiDB-lite"/>
    </source>
</evidence>
<dbReference type="SUPFAM" id="SSF81585">
    <property type="entry name" value="PsbU/PolX domain-like"/>
    <property type="match status" value="1"/>
</dbReference>
<evidence type="ECO:0000256" key="2">
    <source>
        <dbReference type="ARBA" id="ARBA00008323"/>
    </source>
</evidence>
<evidence type="ECO:0000259" key="16">
    <source>
        <dbReference type="SMART" id="SM00483"/>
    </source>
</evidence>
<evidence type="ECO:0000313" key="17">
    <source>
        <dbReference type="EMBL" id="KZO91786.1"/>
    </source>
</evidence>
<dbReference type="PANTHER" id="PTHR11276">
    <property type="entry name" value="DNA POLYMERASE TYPE-X FAMILY MEMBER"/>
    <property type="match status" value="1"/>
</dbReference>
<protein>
    <recommendedName>
        <fullName evidence="14">DNA polymerase</fullName>
        <ecNumber evidence="14">2.7.7.7</ecNumber>
    </recommendedName>
</protein>
<dbReference type="Gene3D" id="3.30.210.10">
    <property type="entry name" value="DNA polymerase, thumb domain"/>
    <property type="match status" value="1"/>
</dbReference>
<dbReference type="InterPro" id="IPR002054">
    <property type="entry name" value="DNA-dir_DNA_pol_X"/>
</dbReference>
<comment type="catalytic activity">
    <reaction evidence="12 14">
        <text>DNA(n) + a 2'-deoxyribonucleoside 5'-triphosphate = DNA(n+1) + diphosphate</text>
        <dbReference type="Rhea" id="RHEA:22508"/>
        <dbReference type="Rhea" id="RHEA-COMP:17339"/>
        <dbReference type="Rhea" id="RHEA-COMP:17340"/>
        <dbReference type="ChEBI" id="CHEBI:33019"/>
        <dbReference type="ChEBI" id="CHEBI:61560"/>
        <dbReference type="ChEBI" id="CHEBI:173112"/>
        <dbReference type="EC" id="2.7.7.7"/>
    </reaction>
</comment>
<dbReference type="Pfam" id="PF14792">
    <property type="entry name" value="DNA_pol_B_palm"/>
    <property type="match status" value="1"/>
</dbReference>
<dbReference type="InterPro" id="IPR043519">
    <property type="entry name" value="NT_sf"/>
</dbReference>
<dbReference type="EMBL" id="KV417318">
    <property type="protein sequence ID" value="KZO91786.1"/>
    <property type="molecule type" value="Genomic_DNA"/>
</dbReference>
<dbReference type="AlphaFoldDB" id="A0A167HMH0"/>
<dbReference type="GO" id="GO:0006303">
    <property type="term" value="P:double-strand break repair via nonhomologous end joining"/>
    <property type="evidence" value="ECO:0007669"/>
    <property type="project" value="TreeGrafter"/>
</dbReference>
<dbReference type="GO" id="GO:0005634">
    <property type="term" value="C:nucleus"/>
    <property type="evidence" value="ECO:0007669"/>
    <property type="project" value="UniProtKB-SubCell"/>
</dbReference>
<keyword evidence="6" id="KW-0235">DNA replication</keyword>
<dbReference type="FunFam" id="3.30.210.10:FF:000001">
    <property type="entry name" value="DNA polymerase lambda"/>
    <property type="match status" value="1"/>
</dbReference>
<keyword evidence="11 14" id="KW-0539">Nucleus</keyword>
<feature type="domain" description="DNA-directed DNA polymerase X" evidence="16">
    <location>
        <begin position="79"/>
        <end position="411"/>
    </location>
</feature>
<dbReference type="Pfam" id="PF10391">
    <property type="entry name" value="DNA_pol_lambd_f"/>
    <property type="match status" value="1"/>
</dbReference>
<keyword evidence="8 14" id="KW-0227">DNA damage</keyword>
<dbReference type="SUPFAM" id="SSF47802">
    <property type="entry name" value="DNA polymerase beta, N-terminal domain-like"/>
    <property type="match status" value="1"/>
</dbReference>
<comment type="function">
    <text evidence="14">DNA polymerase that functions in several pathways of DNA repair. Involved in base excision repair (BER) responsible for repair of lesions that give rise to abasic (AP) sites in DNA. Also contributes to DNA double-strand break repair by non-homologous end joining and homologous recombination. Has both template-dependent and template-independent (terminal transferase) DNA polymerase activities. Has also a 5'-deoxyribose-5-phosphate lyase (dRP lyase) activity.</text>
</comment>
<organism evidence="17 18">
    <name type="scientific">Calocera viscosa (strain TUFC12733)</name>
    <dbReference type="NCBI Taxonomy" id="1330018"/>
    <lineage>
        <taxon>Eukaryota</taxon>
        <taxon>Fungi</taxon>
        <taxon>Dikarya</taxon>
        <taxon>Basidiomycota</taxon>
        <taxon>Agaricomycotina</taxon>
        <taxon>Dacrymycetes</taxon>
        <taxon>Dacrymycetales</taxon>
        <taxon>Dacrymycetaceae</taxon>
        <taxon>Calocera</taxon>
    </lineage>
</organism>
<keyword evidence="3" id="KW-0237">DNA synthesis</keyword>
<gene>
    <name evidence="17" type="ORF">CALVIDRAFT_488572</name>
</gene>
<evidence type="ECO:0000313" key="18">
    <source>
        <dbReference type="Proteomes" id="UP000076738"/>
    </source>
</evidence>
<dbReference type="Proteomes" id="UP000076738">
    <property type="component" value="Unassembled WGS sequence"/>
</dbReference>
<evidence type="ECO:0000256" key="3">
    <source>
        <dbReference type="ARBA" id="ARBA00022634"/>
    </source>
</evidence>
<dbReference type="InterPro" id="IPR029398">
    <property type="entry name" value="PolB_thumb"/>
</dbReference>
<dbReference type="InterPro" id="IPR037160">
    <property type="entry name" value="DNA_Pol_thumb_sf"/>
</dbReference>
<dbReference type="Gene3D" id="3.30.460.10">
    <property type="entry name" value="Beta Polymerase, domain 2"/>
    <property type="match status" value="1"/>
</dbReference>
<dbReference type="Gene3D" id="1.10.150.110">
    <property type="entry name" value="DNA polymerase beta, N-terminal domain-like"/>
    <property type="match status" value="1"/>
</dbReference>
<keyword evidence="9 14" id="KW-0239">DNA-directed DNA polymerase</keyword>
<keyword evidence="18" id="KW-1185">Reference proteome</keyword>
<dbReference type="FunFam" id="1.10.150.20:FF:000010">
    <property type="entry name" value="DNA polymerase lambda"/>
    <property type="match status" value="1"/>
</dbReference>
<feature type="region of interest" description="Disordered" evidence="15">
    <location>
        <begin position="1"/>
        <end position="22"/>
    </location>
</feature>
<evidence type="ECO:0000256" key="12">
    <source>
        <dbReference type="ARBA" id="ARBA00049244"/>
    </source>
</evidence>
<evidence type="ECO:0000256" key="8">
    <source>
        <dbReference type="ARBA" id="ARBA00022763"/>
    </source>
</evidence>
<dbReference type="Gene3D" id="1.10.150.20">
    <property type="entry name" value="5' to 3' exonuclease, C-terminal subdomain"/>
    <property type="match status" value="1"/>
</dbReference>
<dbReference type="Pfam" id="PF14716">
    <property type="entry name" value="HHH_8"/>
    <property type="match status" value="1"/>
</dbReference>
<dbReference type="OrthoDB" id="205514at2759"/>
<dbReference type="InterPro" id="IPR022312">
    <property type="entry name" value="DNA_pol_X"/>
</dbReference>
<dbReference type="GO" id="GO:0003887">
    <property type="term" value="F:DNA-directed DNA polymerase activity"/>
    <property type="evidence" value="ECO:0007669"/>
    <property type="project" value="UniProtKB-UniRule"/>
</dbReference>
<evidence type="ECO:0000256" key="9">
    <source>
        <dbReference type="ARBA" id="ARBA00022932"/>
    </source>
</evidence>
<evidence type="ECO:0000256" key="11">
    <source>
        <dbReference type="ARBA" id="ARBA00023242"/>
    </source>
</evidence>